<protein>
    <submittedName>
        <fullName evidence="1">Uncharacterized protein</fullName>
    </submittedName>
</protein>
<name>A0A8T0D386_9TREM</name>
<evidence type="ECO:0000313" key="1">
    <source>
        <dbReference type="EMBL" id="KAF8561178.1"/>
    </source>
</evidence>
<dbReference type="AlphaFoldDB" id="A0A8T0D386"/>
<reference evidence="1 2" key="1">
    <citation type="submission" date="2019-07" db="EMBL/GenBank/DDBJ databases">
        <title>Annotation for the trematode Paragonimus westermani.</title>
        <authorList>
            <person name="Choi Y.-J."/>
        </authorList>
    </citation>
    <scope>NUCLEOTIDE SEQUENCE [LARGE SCALE GENOMIC DNA]</scope>
    <source>
        <strain evidence="1">180907_Pwestermani</strain>
    </source>
</reference>
<accession>A0A8T0D386</accession>
<dbReference type="Proteomes" id="UP000699462">
    <property type="component" value="Unassembled WGS sequence"/>
</dbReference>
<organism evidence="1 2">
    <name type="scientific">Paragonimus westermani</name>
    <dbReference type="NCBI Taxonomy" id="34504"/>
    <lineage>
        <taxon>Eukaryota</taxon>
        <taxon>Metazoa</taxon>
        <taxon>Spiralia</taxon>
        <taxon>Lophotrochozoa</taxon>
        <taxon>Platyhelminthes</taxon>
        <taxon>Trematoda</taxon>
        <taxon>Digenea</taxon>
        <taxon>Plagiorchiida</taxon>
        <taxon>Troglotremata</taxon>
        <taxon>Troglotrematidae</taxon>
        <taxon>Paragonimus</taxon>
    </lineage>
</organism>
<keyword evidence="2" id="KW-1185">Reference proteome</keyword>
<proteinExistence type="predicted"/>
<sequence length="76" mass="8194">MKSGRTAIEVPSPIQGSLELLTSPPLMAPSFGSVHFAMSALLTTQFEETSVQPKVPAKSVEITPGLKHNWDNYISP</sequence>
<gene>
    <name evidence="1" type="ORF">P879_05728</name>
</gene>
<evidence type="ECO:0000313" key="2">
    <source>
        <dbReference type="Proteomes" id="UP000699462"/>
    </source>
</evidence>
<comment type="caution">
    <text evidence="1">The sequence shown here is derived from an EMBL/GenBank/DDBJ whole genome shotgun (WGS) entry which is preliminary data.</text>
</comment>
<dbReference type="EMBL" id="JTDF01021943">
    <property type="protein sequence ID" value="KAF8561178.1"/>
    <property type="molecule type" value="Genomic_DNA"/>
</dbReference>